<keyword evidence="2" id="KW-1185">Reference proteome</keyword>
<dbReference type="AlphaFoldDB" id="A0A1H1N8T7"/>
<dbReference type="Proteomes" id="UP000243359">
    <property type="component" value="Chromosome I"/>
</dbReference>
<dbReference type="EMBL" id="LT629751">
    <property type="protein sequence ID" value="SDR95501.1"/>
    <property type="molecule type" value="Genomic_DNA"/>
</dbReference>
<name>A0A1H1N8T7_9PSED</name>
<evidence type="ECO:0008006" key="3">
    <source>
        <dbReference type="Google" id="ProtNLM"/>
    </source>
</evidence>
<evidence type="ECO:0000313" key="1">
    <source>
        <dbReference type="EMBL" id="SDR95501.1"/>
    </source>
</evidence>
<reference evidence="2" key="1">
    <citation type="submission" date="2016-10" db="EMBL/GenBank/DDBJ databases">
        <authorList>
            <person name="Varghese N."/>
            <person name="Submissions S."/>
        </authorList>
    </citation>
    <scope>NUCLEOTIDE SEQUENCE [LARGE SCALE GENOMIC DNA]</scope>
    <source>
        <strain evidence="2">KCTC 32247</strain>
    </source>
</reference>
<dbReference type="RefSeq" id="WP_090347668.1">
    <property type="nucleotide sequence ID" value="NZ_LT629751.1"/>
</dbReference>
<protein>
    <recommendedName>
        <fullName evidence="3">Cbb3-type cytochrome c oxidase subunit 3</fullName>
    </recommendedName>
</protein>
<proteinExistence type="predicted"/>
<organism evidence="1 2">
    <name type="scientific">Pseudomonas oryzae</name>
    <dbReference type="NCBI Taxonomy" id="1392877"/>
    <lineage>
        <taxon>Bacteria</taxon>
        <taxon>Pseudomonadati</taxon>
        <taxon>Pseudomonadota</taxon>
        <taxon>Gammaproteobacteria</taxon>
        <taxon>Pseudomonadales</taxon>
        <taxon>Pseudomonadaceae</taxon>
        <taxon>Pseudomonas</taxon>
    </lineage>
</organism>
<sequence>MTNELWLLTCVTLFFIAVQLCLSGRSRRSLDEAAMLPFADDPEVARRMEQATGRSRTGCACPGTCRGNCDDWISLRA</sequence>
<evidence type="ECO:0000313" key="2">
    <source>
        <dbReference type="Proteomes" id="UP000243359"/>
    </source>
</evidence>
<accession>A0A1H1N8T7</accession>
<dbReference type="STRING" id="1392877.SAMN05216221_0740"/>
<dbReference type="OrthoDB" id="7014575at2"/>
<gene>
    <name evidence="1" type="ORF">SAMN05216221_0740</name>
</gene>